<dbReference type="PROSITE" id="PS51257">
    <property type="entry name" value="PROKAR_LIPOPROTEIN"/>
    <property type="match status" value="1"/>
</dbReference>
<dbReference type="AlphaFoldDB" id="A0A1W1UZQ9"/>
<dbReference type="EMBL" id="FWWU01000008">
    <property type="protein sequence ID" value="SMB86585.1"/>
    <property type="molecule type" value="Genomic_DNA"/>
</dbReference>
<name>A0A1W1UZQ9_9DEIO</name>
<organism evidence="2 3">
    <name type="scientific">Deinococcus hopiensis KR-140</name>
    <dbReference type="NCBI Taxonomy" id="695939"/>
    <lineage>
        <taxon>Bacteria</taxon>
        <taxon>Thermotogati</taxon>
        <taxon>Deinococcota</taxon>
        <taxon>Deinococci</taxon>
        <taxon>Deinococcales</taxon>
        <taxon>Deinococcaceae</taxon>
        <taxon>Deinococcus</taxon>
    </lineage>
</organism>
<keyword evidence="3" id="KW-1185">Reference proteome</keyword>
<evidence type="ECO:0000313" key="3">
    <source>
        <dbReference type="Proteomes" id="UP000192582"/>
    </source>
</evidence>
<proteinExistence type="predicted"/>
<accession>A0A1W1UZQ9</accession>
<feature type="region of interest" description="Disordered" evidence="1">
    <location>
        <begin position="36"/>
        <end position="56"/>
    </location>
</feature>
<dbReference type="Proteomes" id="UP000192582">
    <property type="component" value="Unassembled WGS sequence"/>
</dbReference>
<protein>
    <submittedName>
        <fullName evidence="2">Uncharacterized protein</fullName>
    </submittedName>
</protein>
<evidence type="ECO:0000313" key="2">
    <source>
        <dbReference type="EMBL" id="SMB86585.1"/>
    </source>
</evidence>
<reference evidence="2 3" key="1">
    <citation type="submission" date="2017-04" db="EMBL/GenBank/DDBJ databases">
        <authorList>
            <person name="Afonso C.L."/>
            <person name="Miller P.J."/>
            <person name="Scott M.A."/>
            <person name="Spackman E."/>
            <person name="Goraichik I."/>
            <person name="Dimitrov K.M."/>
            <person name="Suarez D.L."/>
            <person name="Swayne D.E."/>
        </authorList>
    </citation>
    <scope>NUCLEOTIDE SEQUENCE [LARGE SCALE GENOMIC DNA]</scope>
    <source>
        <strain evidence="2 3">KR-140</strain>
    </source>
</reference>
<gene>
    <name evidence="2" type="ORF">SAMN00790413_03857</name>
</gene>
<evidence type="ECO:0000256" key="1">
    <source>
        <dbReference type="SAM" id="MobiDB-lite"/>
    </source>
</evidence>
<sequence length="81" mass="8627">MAGQKGGPTLTGFAACRAFEVQYRAADDAQTATLIPEQQPGESRSCSKAPARPPTRPALMTLRECAALYNQLAKASSKERS</sequence>